<dbReference type="Pfam" id="PF03412">
    <property type="entry name" value="Peptidase_C39"/>
    <property type="match status" value="1"/>
</dbReference>
<accession>A0ABU5H4M4</accession>
<dbReference type="EMBL" id="JAXIVS010000005">
    <property type="protein sequence ID" value="MDY7228266.1"/>
    <property type="molecule type" value="Genomic_DNA"/>
</dbReference>
<evidence type="ECO:0000256" key="6">
    <source>
        <dbReference type="ARBA" id="ARBA00023136"/>
    </source>
</evidence>
<dbReference type="InterPro" id="IPR017871">
    <property type="entry name" value="ABC_transporter-like_CS"/>
</dbReference>
<dbReference type="Proteomes" id="UP001291309">
    <property type="component" value="Unassembled WGS sequence"/>
</dbReference>
<feature type="compositionally biased region" description="Basic and acidic residues" evidence="7">
    <location>
        <begin position="757"/>
        <end position="772"/>
    </location>
</feature>
<keyword evidence="3" id="KW-0547">Nucleotide-binding</keyword>
<gene>
    <name evidence="12" type="ORF">SYV04_17730</name>
</gene>
<evidence type="ECO:0000313" key="12">
    <source>
        <dbReference type="EMBL" id="MDY7228266.1"/>
    </source>
</evidence>
<evidence type="ECO:0000259" key="10">
    <source>
        <dbReference type="PROSITE" id="PS50929"/>
    </source>
</evidence>
<evidence type="ECO:0000256" key="1">
    <source>
        <dbReference type="ARBA" id="ARBA00004651"/>
    </source>
</evidence>
<evidence type="ECO:0000256" key="2">
    <source>
        <dbReference type="ARBA" id="ARBA00022692"/>
    </source>
</evidence>
<dbReference type="InterPro" id="IPR036640">
    <property type="entry name" value="ABC1_TM_sf"/>
</dbReference>
<evidence type="ECO:0000256" key="8">
    <source>
        <dbReference type="SAM" id="Phobius"/>
    </source>
</evidence>
<dbReference type="RefSeq" id="WP_321546988.1">
    <property type="nucleotide sequence ID" value="NZ_JAXIVS010000005.1"/>
</dbReference>
<feature type="domain" description="Peptidase C39" evidence="11">
    <location>
        <begin position="12"/>
        <end position="131"/>
    </location>
</feature>
<name>A0ABU5H4M4_9BACT</name>
<dbReference type="PROSITE" id="PS00211">
    <property type="entry name" value="ABC_TRANSPORTER_1"/>
    <property type="match status" value="1"/>
</dbReference>
<dbReference type="Gene3D" id="3.90.70.10">
    <property type="entry name" value="Cysteine proteinases"/>
    <property type="match status" value="1"/>
</dbReference>
<keyword evidence="4" id="KW-0067">ATP-binding</keyword>
<keyword evidence="6 8" id="KW-0472">Membrane</keyword>
<feature type="transmembrane region" description="Helical" evidence="8">
    <location>
        <begin position="163"/>
        <end position="184"/>
    </location>
</feature>
<dbReference type="InterPro" id="IPR005074">
    <property type="entry name" value="Peptidase_C39"/>
</dbReference>
<dbReference type="InterPro" id="IPR027417">
    <property type="entry name" value="P-loop_NTPase"/>
</dbReference>
<dbReference type="SUPFAM" id="SSF52540">
    <property type="entry name" value="P-loop containing nucleoside triphosphate hydrolases"/>
    <property type="match status" value="1"/>
</dbReference>
<feature type="transmembrane region" description="Helical" evidence="8">
    <location>
        <begin position="414"/>
        <end position="432"/>
    </location>
</feature>
<sequence>MQRQRRVPVILQQANAECGAACLAMILGYYGRKTSIAELRECVGAGRDGIKANVITRVAREMGLRTRAYSGQPEHFAYITLPALIFWEFKHYVVVERWTPQQVDIVDPAIGRRSLTQEQFDAGFTGVVITFEPGVQFSRKSGDSIGTWRTYLQHMLAVPGLRAGLVQIIAASFLLQVLGLTLPIATKVVVDYLLPARIPDLLTILGWGLVITVVMQVVTSYLRAALLLYLQARLDAQMMLGFFEHMLSLPLAFFQQRSTGDLIMRLKSNSIIREVLTNQTLAAVLDGSLVLVYLSVLFLLAPLFGAAVLVIGAVQAAVPVLTARRVNALLQEEITADSASQGYLVEVLTGMVTLKATGAENHALDRWSNLFFNHLNTSLKRNHLAALINVSTSALGLVAPLALLYLGARFVLEGQLSLGTMLALNTLGIAVLRPLSSLVAVVQQLQFGAAHFARLFDVLSAEPEQAARKEASTPRLSGQVELRNVSFRYNPHAPYVLRDISLRIEPGQKIAIVGPTGSGKTTLGLLLLGLHVPTEGEILYDGIPLSDLSYRDVRSQFGVVLQEPSMFSGSIRHNIAFTRPDVPLEEVMRVSRLSAVHDEIMQMPMRYETLISERGTSLSGGQMQRLAIARALLNEPVLLLLDEATSHLDVLTESQIERELARLRCTRMVIAHRLSTVRDADRILVMNAGRIVEQGMHEELLRQGGFYASLISKQLEADQNALPPLESKENDGAWPLLVKTPTLEQGRLCSGNQDSTPKAEDHVEHHQGLEGC</sequence>
<keyword evidence="13" id="KW-1185">Reference proteome</keyword>
<dbReference type="PROSITE" id="PS50893">
    <property type="entry name" value="ABC_TRANSPORTER_2"/>
    <property type="match status" value="1"/>
</dbReference>
<feature type="domain" description="ABC transporter" evidence="9">
    <location>
        <begin position="480"/>
        <end position="713"/>
    </location>
</feature>
<dbReference type="PROSITE" id="PS50929">
    <property type="entry name" value="ABC_TM1F"/>
    <property type="match status" value="1"/>
</dbReference>
<keyword evidence="5 8" id="KW-1133">Transmembrane helix</keyword>
<feature type="domain" description="ABC transmembrane type-1" evidence="10">
    <location>
        <begin position="168"/>
        <end position="446"/>
    </location>
</feature>
<dbReference type="InterPro" id="IPR039421">
    <property type="entry name" value="Type_1_exporter"/>
</dbReference>
<feature type="transmembrane region" description="Helical" evidence="8">
    <location>
        <begin position="300"/>
        <end position="321"/>
    </location>
</feature>
<reference evidence="12 13" key="1">
    <citation type="submission" date="2023-12" db="EMBL/GenBank/DDBJ databases">
        <title>the genome sequence of Hyalangium sp. s54d21.</title>
        <authorList>
            <person name="Zhang X."/>
        </authorList>
    </citation>
    <scope>NUCLEOTIDE SEQUENCE [LARGE SCALE GENOMIC DNA]</scope>
    <source>
        <strain evidence="13">s54d21</strain>
    </source>
</reference>
<dbReference type="InterPro" id="IPR003593">
    <property type="entry name" value="AAA+_ATPase"/>
</dbReference>
<dbReference type="CDD" id="cd18779">
    <property type="entry name" value="ABC_6TM_T1SS_like"/>
    <property type="match status" value="1"/>
</dbReference>
<dbReference type="InterPro" id="IPR003439">
    <property type="entry name" value="ABC_transporter-like_ATP-bd"/>
</dbReference>
<feature type="transmembrane region" description="Helical" evidence="8">
    <location>
        <begin position="204"/>
        <end position="230"/>
    </location>
</feature>
<evidence type="ECO:0000256" key="7">
    <source>
        <dbReference type="SAM" id="MobiDB-lite"/>
    </source>
</evidence>
<dbReference type="PROSITE" id="PS50990">
    <property type="entry name" value="PEPTIDASE_C39"/>
    <property type="match status" value="1"/>
</dbReference>
<evidence type="ECO:0000259" key="9">
    <source>
        <dbReference type="PROSITE" id="PS50893"/>
    </source>
</evidence>
<feature type="region of interest" description="Disordered" evidence="7">
    <location>
        <begin position="750"/>
        <end position="772"/>
    </location>
</feature>
<dbReference type="SUPFAM" id="SSF90123">
    <property type="entry name" value="ABC transporter transmembrane region"/>
    <property type="match status" value="1"/>
</dbReference>
<dbReference type="Gene3D" id="1.20.1560.10">
    <property type="entry name" value="ABC transporter type 1, transmembrane domain"/>
    <property type="match status" value="1"/>
</dbReference>
<evidence type="ECO:0000256" key="5">
    <source>
        <dbReference type="ARBA" id="ARBA00022989"/>
    </source>
</evidence>
<dbReference type="Pfam" id="PF00664">
    <property type="entry name" value="ABC_membrane"/>
    <property type="match status" value="1"/>
</dbReference>
<evidence type="ECO:0000256" key="3">
    <source>
        <dbReference type="ARBA" id="ARBA00022741"/>
    </source>
</evidence>
<protein>
    <submittedName>
        <fullName evidence="12">Peptidase domain-containing ABC transporter</fullName>
    </submittedName>
</protein>
<keyword evidence="2 8" id="KW-0812">Transmembrane</keyword>
<dbReference type="PANTHER" id="PTHR24221:SF606">
    <property type="entry name" value="COLICIN V SECRETION-PROCESSING ATP-BINDING PROTEIN"/>
    <property type="match status" value="1"/>
</dbReference>
<proteinExistence type="predicted"/>
<dbReference type="InterPro" id="IPR011527">
    <property type="entry name" value="ABC1_TM_dom"/>
</dbReference>
<evidence type="ECO:0000256" key="4">
    <source>
        <dbReference type="ARBA" id="ARBA00022840"/>
    </source>
</evidence>
<evidence type="ECO:0000313" key="13">
    <source>
        <dbReference type="Proteomes" id="UP001291309"/>
    </source>
</evidence>
<dbReference type="PANTHER" id="PTHR24221">
    <property type="entry name" value="ATP-BINDING CASSETTE SUB-FAMILY B"/>
    <property type="match status" value="1"/>
</dbReference>
<comment type="subcellular location">
    <subcellularLocation>
        <location evidence="1">Cell membrane</location>
        <topology evidence="1">Multi-pass membrane protein</topology>
    </subcellularLocation>
</comment>
<evidence type="ECO:0000259" key="11">
    <source>
        <dbReference type="PROSITE" id="PS50990"/>
    </source>
</evidence>
<organism evidence="12 13">
    <name type="scientific">Hyalangium rubrum</name>
    <dbReference type="NCBI Taxonomy" id="3103134"/>
    <lineage>
        <taxon>Bacteria</taxon>
        <taxon>Pseudomonadati</taxon>
        <taxon>Myxococcota</taxon>
        <taxon>Myxococcia</taxon>
        <taxon>Myxococcales</taxon>
        <taxon>Cystobacterineae</taxon>
        <taxon>Archangiaceae</taxon>
        <taxon>Hyalangium</taxon>
    </lineage>
</organism>
<dbReference type="SMART" id="SM00382">
    <property type="entry name" value="AAA"/>
    <property type="match status" value="1"/>
</dbReference>
<dbReference type="Pfam" id="PF00005">
    <property type="entry name" value="ABC_tran"/>
    <property type="match status" value="1"/>
</dbReference>
<comment type="caution">
    <text evidence="12">The sequence shown here is derived from an EMBL/GenBank/DDBJ whole genome shotgun (WGS) entry which is preliminary data.</text>
</comment>
<feature type="transmembrane region" description="Helical" evidence="8">
    <location>
        <begin position="384"/>
        <end position="408"/>
    </location>
</feature>
<dbReference type="Gene3D" id="3.40.50.300">
    <property type="entry name" value="P-loop containing nucleotide triphosphate hydrolases"/>
    <property type="match status" value="1"/>
</dbReference>